<dbReference type="SFLD" id="SFLDS00005">
    <property type="entry name" value="Isoprenoid_Synthase_Type_I"/>
    <property type="match status" value="1"/>
</dbReference>
<dbReference type="InterPro" id="IPR008949">
    <property type="entry name" value="Isoprenoid_synthase_dom_sf"/>
</dbReference>
<dbReference type="InterPro" id="IPR019845">
    <property type="entry name" value="Squalene/phytoene_synthase_CS"/>
</dbReference>
<dbReference type="PROSITE" id="PS01044">
    <property type="entry name" value="SQUALEN_PHYTOEN_SYN_1"/>
    <property type="match status" value="1"/>
</dbReference>
<sequence length="307" mass="33879">MGAVLLGIGDGLSRRPRKRKLPKSVQEAAGKSGSTFYWPLRLLPPEKRAAMFAIYAFCRAVDDVADGPSPADAKRTALAEWRRRVEAIYAEPEEQCRPGAPLRDLAVAVKRFGLPKVELDAIIDGMLMDVDGPIRAPDLTSLSLYCRRVAGAVGLVSIRVFGRDDPQAQRFAIALGDALQMTNILRDLAEDARDSRCYLPWELLLDAGIDPSLALRDPNAVLAHVKLGEVCEALAERAEEKFREARSLLTGDIKPLAPAVAMMLLYHRLLQRLRARGWRDLNTRPRLGKVEKIGIALRSALGRPPSF</sequence>
<dbReference type="Pfam" id="PF00494">
    <property type="entry name" value="SQS_PSY"/>
    <property type="match status" value="1"/>
</dbReference>
<accession>A0A858RAR0</accession>
<dbReference type="Gene3D" id="1.10.600.10">
    <property type="entry name" value="Farnesyl Diphosphate Synthase"/>
    <property type="match status" value="1"/>
</dbReference>
<keyword evidence="3" id="KW-1185">Reference proteome</keyword>
<dbReference type="SFLD" id="SFLDG01018">
    <property type="entry name" value="Squalene/Phytoene_Synthase_Lik"/>
    <property type="match status" value="1"/>
</dbReference>
<dbReference type="EC" id="2.5.1.103" evidence="2"/>
<evidence type="ECO:0000256" key="1">
    <source>
        <dbReference type="ARBA" id="ARBA00022679"/>
    </source>
</evidence>
<keyword evidence="1 2" id="KW-0808">Transferase</keyword>
<gene>
    <name evidence="2" type="primary">hpnD</name>
    <name evidence="2" type="ORF">HHL28_06105</name>
</gene>
<dbReference type="PROSITE" id="PS01045">
    <property type="entry name" value="SQUALEN_PHYTOEN_SYN_2"/>
    <property type="match status" value="1"/>
</dbReference>
<dbReference type="GO" id="GO:0051996">
    <property type="term" value="F:squalene synthase [NAD(P)H] activity"/>
    <property type="evidence" value="ECO:0007669"/>
    <property type="project" value="InterPro"/>
</dbReference>
<evidence type="ECO:0000313" key="2">
    <source>
        <dbReference type="EMBL" id="QJE74799.1"/>
    </source>
</evidence>
<name>A0A858RAR0_9PROT</name>
<dbReference type="Proteomes" id="UP000501891">
    <property type="component" value="Chromosome"/>
</dbReference>
<dbReference type="InterPro" id="IPR017828">
    <property type="entry name" value="SQ_synth_HpnD-like"/>
</dbReference>
<protein>
    <submittedName>
        <fullName evidence="2">Presqualene diphosphate synthase HpnD</fullName>
        <ecNumber evidence="2">2.5.1.103</ecNumber>
    </submittedName>
</protein>
<organism evidence="2 3">
    <name type="scientific">Aerophototrophica crusticola</name>
    <dbReference type="NCBI Taxonomy" id="1709002"/>
    <lineage>
        <taxon>Bacteria</taxon>
        <taxon>Pseudomonadati</taxon>
        <taxon>Pseudomonadota</taxon>
        <taxon>Alphaproteobacteria</taxon>
        <taxon>Rhodospirillales</taxon>
        <taxon>Rhodospirillaceae</taxon>
        <taxon>Aerophototrophica</taxon>
    </lineage>
</organism>
<dbReference type="InterPro" id="IPR002060">
    <property type="entry name" value="Squ/phyt_synthse"/>
</dbReference>
<reference evidence="2" key="1">
    <citation type="submission" date="2020-04" db="EMBL/GenBank/DDBJ databases">
        <title>A desert anoxygenic phototrophic bacterium fixes CO2 using RubisCO under aerobic conditions.</title>
        <authorList>
            <person name="Tang K."/>
        </authorList>
    </citation>
    <scope>NUCLEOTIDE SEQUENCE [LARGE SCALE GENOMIC DNA]</scope>
    <source>
        <strain evidence="2">MIMtkB3</strain>
    </source>
</reference>
<proteinExistence type="predicted"/>
<dbReference type="InterPro" id="IPR044843">
    <property type="entry name" value="Trans_IPPS_bact-type"/>
</dbReference>
<dbReference type="GO" id="GO:0016117">
    <property type="term" value="P:carotenoid biosynthetic process"/>
    <property type="evidence" value="ECO:0007669"/>
    <property type="project" value="InterPro"/>
</dbReference>
<evidence type="ECO:0000313" key="3">
    <source>
        <dbReference type="Proteomes" id="UP000501891"/>
    </source>
</evidence>
<dbReference type="PANTHER" id="PTHR31480">
    <property type="entry name" value="BIFUNCTIONAL LYCOPENE CYCLASE/PHYTOENE SYNTHASE"/>
    <property type="match status" value="1"/>
</dbReference>
<dbReference type="InterPro" id="IPR033904">
    <property type="entry name" value="Trans_IPPS_HH"/>
</dbReference>
<dbReference type="GO" id="GO:0004311">
    <property type="term" value="F:geranylgeranyl diphosphate synthase activity"/>
    <property type="evidence" value="ECO:0007669"/>
    <property type="project" value="InterPro"/>
</dbReference>
<dbReference type="AlphaFoldDB" id="A0A858RAR0"/>
<dbReference type="SUPFAM" id="SSF48576">
    <property type="entry name" value="Terpenoid synthases"/>
    <property type="match status" value="1"/>
</dbReference>
<dbReference type="CDD" id="cd00683">
    <property type="entry name" value="Trans_IPPS_HH"/>
    <property type="match status" value="1"/>
</dbReference>
<dbReference type="EMBL" id="CP051775">
    <property type="protein sequence ID" value="QJE74799.1"/>
    <property type="molecule type" value="Genomic_DNA"/>
</dbReference>
<dbReference type="SFLD" id="SFLDG01212">
    <property type="entry name" value="Phytoene_synthase_like"/>
    <property type="match status" value="1"/>
</dbReference>
<dbReference type="NCBIfam" id="TIGR03465">
    <property type="entry name" value="HpnD"/>
    <property type="match status" value="1"/>
</dbReference>
<dbReference type="KEGG" id="acru:HHL28_06105"/>